<feature type="chain" id="PRO_5002431496" evidence="1">
    <location>
        <begin position="17"/>
        <end position="37"/>
    </location>
</feature>
<accession>A0A0E9R5I5</accession>
<name>A0A0E9R5I5_ANGAN</name>
<protein>
    <submittedName>
        <fullName evidence="2">Uncharacterized protein</fullName>
    </submittedName>
</protein>
<keyword evidence="1" id="KW-0732">Signal</keyword>
<dbReference type="AlphaFoldDB" id="A0A0E9R5I5"/>
<reference evidence="2" key="2">
    <citation type="journal article" date="2015" name="Fish Shellfish Immunol.">
        <title>Early steps in the European eel (Anguilla anguilla)-Vibrio vulnificus interaction in the gills: Role of the RtxA13 toxin.</title>
        <authorList>
            <person name="Callol A."/>
            <person name="Pajuelo D."/>
            <person name="Ebbesson L."/>
            <person name="Teles M."/>
            <person name="MacKenzie S."/>
            <person name="Amaro C."/>
        </authorList>
    </citation>
    <scope>NUCLEOTIDE SEQUENCE</scope>
</reference>
<evidence type="ECO:0000313" key="2">
    <source>
        <dbReference type="EMBL" id="JAH24364.1"/>
    </source>
</evidence>
<organism evidence="2">
    <name type="scientific">Anguilla anguilla</name>
    <name type="common">European freshwater eel</name>
    <name type="synonym">Muraena anguilla</name>
    <dbReference type="NCBI Taxonomy" id="7936"/>
    <lineage>
        <taxon>Eukaryota</taxon>
        <taxon>Metazoa</taxon>
        <taxon>Chordata</taxon>
        <taxon>Craniata</taxon>
        <taxon>Vertebrata</taxon>
        <taxon>Euteleostomi</taxon>
        <taxon>Actinopterygii</taxon>
        <taxon>Neopterygii</taxon>
        <taxon>Teleostei</taxon>
        <taxon>Anguilliformes</taxon>
        <taxon>Anguillidae</taxon>
        <taxon>Anguilla</taxon>
    </lineage>
</organism>
<reference evidence="2" key="1">
    <citation type="submission" date="2014-11" db="EMBL/GenBank/DDBJ databases">
        <authorList>
            <person name="Amaro Gonzalez C."/>
        </authorList>
    </citation>
    <scope>NUCLEOTIDE SEQUENCE</scope>
</reference>
<evidence type="ECO:0000256" key="1">
    <source>
        <dbReference type="SAM" id="SignalP"/>
    </source>
</evidence>
<feature type="signal peptide" evidence="1">
    <location>
        <begin position="1"/>
        <end position="16"/>
    </location>
</feature>
<proteinExistence type="predicted"/>
<sequence length="37" mass="4496">MFWSFFFFLFFDVVSVSLYVSDCPRQLLCSDEYLKCL</sequence>
<dbReference type="EMBL" id="GBXM01084213">
    <property type="protein sequence ID" value="JAH24364.1"/>
    <property type="molecule type" value="Transcribed_RNA"/>
</dbReference>